<name>M5U9H9_9BACT</name>
<dbReference type="EMBL" id="ANOH01000274">
    <property type="protein sequence ID" value="EMI54511.1"/>
    <property type="molecule type" value="Genomic_DNA"/>
</dbReference>
<dbReference type="Gene3D" id="3.90.550.10">
    <property type="entry name" value="Spore Coat Polysaccharide Biosynthesis Protein SpsA, Chain A"/>
    <property type="match status" value="1"/>
</dbReference>
<proteinExistence type="predicted"/>
<dbReference type="RefSeq" id="WP_008681939.1">
    <property type="nucleotide sequence ID" value="NZ_ANOH01000274.1"/>
</dbReference>
<evidence type="ECO:0000313" key="4">
    <source>
        <dbReference type="Proteomes" id="UP000011885"/>
    </source>
</evidence>
<dbReference type="CDD" id="cd06433">
    <property type="entry name" value="GT_2_WfgS_like"/>
    <property type="match status" value="1"/>
</dbReference>
<feature type="domain" description="Glycosyltransferase 2-like" evidence="2">
    <location>
        <begin position="45"/>
        <end position="154"/>
    </location>
</feature>
<dbReference type="InterPro" id="IPR001173">
    <property type="entry name" value="Glyco_trans_2-like"/>
</dbReference>
<accession>M5U9H9</accession>
<evidence type="ECO:0000313" key="3">
    <source>
        <dbReference type="EMBL" id="EMI54511.1"/>
    </source>
</evidence>
<sequence>MQSAIPAPLQTKSGWPWEGTPNQPNRNSTSNTRSLSDPAEFPPITVITPSYNQGDFLEETIRSVLMQGYPNLEYIVVDGGSTDKSCSILNYYASHITHVICEKDDGQSDAICKGLRLATGEIFNWINSDDRLEPGALHEIAAKFRPSADLYAFDVCVEDANGKPPTDSAVRMVNRNLSAKAMLRCDRYSFSQPGLWFRMSALNSCGGIDRNLNYGFDWDLIVRYLADHPKVTYSSSLGAMFRLHDQSKTVVETSKDVESENRFKLENLRIRDKLERQLSRNLAQASRLGRKREPWNQHMIEVLDDFDTSPMKSAWHLMVEAAKDPRARISLRTLGSIARLLSRYVRRMPKPNTPG</sequence>
<evidence type="ECO:0000259" key="2">
    <source>
        <dbReference type="Pfam" id="PF00535"/>
    </source>
</evidence>
<dbReference type="OrthoDB" id="9784574at2"/>
<dbReference type="SUPFAM" id="SSF53448">
    <property type="entry name" value="Nucleotide-diphospho-sugar transferases"/>
    <property type="match status" value="1"/>
</dbReference>
<organism evidence="3 4">
    <name type="scientific">Rhodopirellula sallentina SM41</name>
    <dbReference type="NCBI Taxonomy" id="1263870"/>
    <lineage>
        <taxon>Bacteria</taxon>
        <taxon>Pseudomonadati</taxon>
        <taxon>Planctomycetota</taxon>
        <taxon>Planctomycetia</taxon>
        <taxon>Pirellulales</taxon>
        <taxon>Pirellulaceae</taxon>
        <taxon>Rhodopirellula</taxon>
    </lineage>
</organism>
<gene>
    <name evidence="3" type="ORF">RSSM_03982</name>
</gene>
<dbReference type="PANTHER" id="PTHR43685">
    <property type="entry name" value="GLYCOSYLTRANSFERASE"/>
    <property type="match status" value="1"/>
</dbReference>
<dbReference type="InterPro" id="IPR050834">
    <property type="entry name" value="Glycosyltransf_2"/>
</dbReference>
<dbReference type="Proteomes" id="UP000011885">
    <property type="component" value="Unassembled WGS sequence"/>
</dbReference>
<dbReference type="PATRIC" id="fig|1263870.3.peg.4218"/>
<keyword evidence="3" id="KW-0808">Transferase</keyword>
<reference evidence="3 4" key="1">
    <citation type="journal article" date="2013" name="Mar. Genomics">
        <title>Expression of sulfatases in Rhodopirellula baltica and the diversity of sulfatases in the genus Rhodopirellula.</title>
        <authorList>
            <person name="Wegner C.E."/>
            <person name="Richter-Heitmann T."/>
            <person name="Klindworth A."/>
            <person name="Klockow C."/>
            <person name="Richter M."/>
            <person name="Achstetter T."/>
            <person name="Glockner F.O."/>
            <person name="Harder J."/>
        </authorList>
    </citation>
    <scope>NUCLEOTIDE SEQUENCE [LARGE SCALE GENOMIC DNA]</scope>
    <source>
        <strain evidence="3 4">SM41</strain>
    </source>
</reference>
<dbReference type="GO" id="GO:0016740">
    <property type="term" value="F:transferase activity"/>
    <property type="evidence" value="ECO:0007669"/>
    <property type="project" value="UniProtKB-KW"/>
</dbReference>
<dbReference type="InterPro" id="IPR029044">
    <property type="entry name" value="Nucleotide-diphossugar_trans"/>
</dbReference>
<dbReference type="Pfam" id="PF00535">
    <property type="entry name" value="Glycos_transf_2"/>
    <property type="match status" value="1"/>
</dbReference>
<comment type="caution">
    <text evidence="3">The sequence shown here is derived from an EMBL/GenBank/DDBJ whole genome shotgun (WGS) entry which is preliminary data.</text>
</comment>
<keyword evidence="4" id="KW-1185">Reference proteome</keyword>
<dbReference type="PANTHER" id="PTHR43685:SF2">
    <property type="entry name" value="GLYCOSYLTRANSFERASE 2-LIKE DOMAIN-CONTAINING PROTEIN"/>
    <property type="match status" value="1"/>
</dbReference>
<evidence type="ECO:0000256" key="1">
    <source>
        <dbReference type="SAM" id="MobiDB-lite"/>
    </source>
</evidence>
<protein>
    <submittedName>
        <fullName evidence="3">Family 2 glycosyl transferase</fullName>
    </submittedName>
</protein>
<dbReference type="AlphaFoldDB" id="M5U9H9"/>
<feature type="region of interest" description="Disordered" evidence="1">
    <location>
        <begin position="1"/>
        <end position="40"/>
    </location>
</feature>
<feature type="compositionally biased region" description="Low complexity" evidence="1">
    <location>
        <begin position="25"/>
        <end position="34"/>
    </location>
</feature>